<name>A0A1I5EIP5_9PSEU</name>
<protein>
    <submittedName>
        <fullName evidence="3">O-Methyltransferase involved in polyketide biosynthesis</fullName>
    </submittedName>
</protein>
<dbReference type="AlphaFoldDB" id="A0A1I5EIP5"/>
<dbReference type="OrthoDB" id="9800233at2"/>
<accession>A0A1I5EIP5</accession>
<sequence length="270" mass="30021">MEKVHFTEEKATNLGTLYGRALDARREDPILGDTAADEAVKKIDYDFRKLGVNENSAVSVAIRARAIDEMAAKWLAEHPDAIVVHLGCGMDTRAYRLDPPPSVAWFDVDYPEVIDIRGRIYPERPGYTAIGSSVTDFGWLDQVPGDREALVVAEGLTMYLTAESGTELVRRLVGKFRSGRVVADFFSSLGVRAQVVNPVVRRSGATLHWGIDDPHELERYGLRLVSCLDATDWANDETLAKIPTASRLALRASALFPMIRKMGRIAEWDF</sequence>
<organism evidence="3 4">
    <name type="scientific">Amycolatopsis rubida</name>
    <dbReference type="NCBI Taxonomy" id="112413"/>
    <lineage>
        <taxon>Bacteria</taxon>
        <taxon>Bacillati</taxon>
        <taxon>Actinomycetota</taxon>
        <taxon>Actinomycetes</taxon>
        <taxon>Pseudonocardiales</taxon>
        <taxon>Pseudonocardiaceae</taxon>
        <taxon>Amycolatopsis</taxon>
    </lineage>
</organism>
<keyword evidence="1 3" id="KW-0489">Methyltransferase</keyword>
<dbReference type="PANTHER" id="PTHR43619:SF2">
    <property type="entry name" value="S-ADENOSYL-L-METHIONINE-DEPENDENT METHYLTRANSFERASES SUPERFAMILY PROTEIN"/>
    <property type="match status" value="1"/>
</dbReference>
<evidence type="ECO:0000256" key="2">
    <source>
        <dbReference type="ARBA" id="ARBA00022679"/>
    </source>
</evidence>
<dbReference type="STRING" id="112413.SAMN05421854_101645"/>
<evidence type="ECO:0000313" key="4">
    <source>
        <dbReference type="Proteomes" id="UP000199137"/>
    </source>
</evidence>
<dbReference type="GO" id="GO:0008168">
    <property type="term" value="F:methyltransferase activity"/>
    <property type="evidence" value="ECO:0007669"/>
    <property type="project" value="UniProtKB-KW"/>
</dbReference>
<evidence type="ECO:0000313" key="3">
    <source>
        <dbReference type="EMBL" id="SFO10961.1"/>
    </source>
</evidence>
<reference evidence="3 4" key="1">
    <citation type="submission" date="2016-10" db="EMBL/GenBank/DDBJ databases">
        <authorList>
            <person name="de Groot N.N."/>
        </authorList>
    </citation>
    <scope>NUCLEOTIDE SEQUENCE [LARGE SCALE GENOMIC DNA]</scope>
    <source>
        <strain evidence="3 4">DSM 44637</strain>
    </source>
</reference>
<dbReference type="PIRSF" id="PIRSF028177">
    <property type="entry name" value="Polyketide_synth_Omtfrase_TcmP"/>
    <property type="match status" value="1"/>
</dbReference>
<dbReference type="Pfam" id="PF04072">
    <property type="entry name" value="LCM"/>
    <property type="match status" value="1"/>
</dbReference>
<dbReference type="RefSeq" id="WP_093572157.1">
    <property type="nucleotide sequence ID" value="NZ_FOWC01000001.1"/>
</dbReference>
<evidence type="ECO:0000256" key="1">
    <source>
        <dbReference type="ARBA" id="ARBA00022603"/>
    </source>
</evidence>
<dbReference type="Gene3D" id="3.40.50.150">
    <property type="entry name" value="Vaccinia Virus protein VP39"/>
    <property type="match status" value="1"/>
</dbReference>
<gene>
    <name evidence="3" type="ORF">SAMN05421854_101645</name>
</gene>
<dbReference type="Proteomes" id="UP000199137">
    <property type="component" value="Unassembled WGS sequence"/>
</dbReference>
<proteinExistence type="predicted"/>
<dbReference type="GO" id="GO:0032259">
    <property type="term" value="P:methylation"/>
    <property type="evidence" value="ECO:0007669"/>
    <property type="project" value="UniProtKB-KW"/>
</dbReference>
<dbReference type="InterPro" id="IPR029063">
    <property type="entry name" value="SAM-dependent_MTases_sf"/>
</dbReference>
<dbReference type="EMBL" id="FOWC01000001">
    <property type="protein sequence ID" value="SFO10961.1"/>
    <property type="molecule type" value="Genomic_DNA"/>
</dbReference>
<dbReference type="SUPFAM" id="SSF53335">
    <property type="entry name" value="S-adenosyl-L-methionine-dependent methyltransferases"/>
    <property type="match status" value="1"/>
</dbReference>
<keyword evidence="2 3" id="KW-0808">Transferase</keyword>
<dbReference type="InterPro" id="IPR016874">
    <property type="entry name" value="TcmP-like"/>
</dbReference>
<dbReference type="InterPro" id="IPR007213">
    <property type="entry name" value="Ppm1/Ppm2/Tcmp"/>
</dbReference>
<dbReference type="PANTHER" id="PTHR43619">
    <property type="entry name" value="S-ADENOSYL-L-METHIONINE-DEPENDENT METHYLTRANSFERASE YKTD-RELATED"/>
    <property type="match status" value="1"/>
</dbReference>